<sequence>MRKPILIFRHIACEGPGYLGKVLDREGIPFRLIRVDRGEEIPNVQSGILDNTSALVFMGGPMSVNDPLPWIREEIALIRDAAGRRMPMLGHCLGGQLISRALGGAVTRNSVKEIGWLPVQVIAQPTDNPWVRDLPPRFEAFHWHGETFSIPPGATPILRSDHCAHQGFVLDNALALQCHIEMTADMVREWSHLYADELVCVTETVQSASEMQTHPEERIGALQGIADGLYGAWLNRF</sequence>
<accession>A0A450UPD4</accession>
<dbReference type="InterPro" id="IPR044992">
    <property type="entry name" value="ChyE-like"/>
</dbReference>
<dbReference type="FunFam" id="3.40.50.880:FF:000033">
    <property type="entry name" value="Glutamine amidotransferase class-I"/>
    <property type="match status" value="1"/>
</dbReference>
<evidence type="ECO:0000313" key="2">
    <source>
        <dbReference type="EMBL" id="VFJ93634.1"/>
    </source>
</evidence>
<name>A0A450UPD4_9GAMM</name>
<gene>
    <name evidence="2" type="ORF">BECKH772A_GA0070896_100597</name>
    <name evidence="3" type="ORF">BECKH772B_GA0070898_100617</name>
    <name evidence="4" type="ORF">BECKH772C_GA0070978_100575</name>
</gene>
<reference evidence="3" key="1">
    <citation type="submission" date="2019-02" db="EMBL/GenBank/DDBJ databases">
        <authorList>
            <person name="Gruber-Vodicka R. H."/>
            <person name="Seah K. B. B."/>
        </authorList>
    </citation>
    <scope>NUCLEOTIDE SEQUENCE</scope>
    <source>
        <strain evidence="4">BECK_SA2B12</strain>
        <strain evidence="2">BECK_SA2B15</strain>
        <strain evidence="3">BECK_SA2B20</strain>
    </source>
</reference>
<dbReference type="GO" id="GO:0016740">
    <property type="term" value="F:transferase activity"/>
    <property type="evidence" value="ECO:0007669"/>
    <property type="project" value="UniProtKB-KW"/>
</dbReference>
<dbReference type="AlphaFoldDB" id="A0A450UPD4"/>
<protein>
    <submittedName>
        <fullName evidence="3">GMP synthase - Glutamine amidotransferase</fullName>
    </submittedName>
</protein>
<dbReference type="EMBL" id="CAADFG010000059">
    <property type="protein sequence ID" value="VFJ93634.1"/>
    <property type="molecule type" value="Genomic_DNA"/>
</dbReference>
<dbReference type="EMBL" id="CAADFJ010000057">
    <property type="protein sequence ID" value="VFK01054.1"/>
    <property type="molecule type" value="Genomic_DNA"/>
</dbReference>
<dbReference type="Pfam" id="PF00117">
    <property type="entry name" value="GATase"/>
    <property type="match status" value="1"/>
</dbReference>
<keyword evidence="3" id="KW-0315">Glutamine amidotransferase</keyword>
<evidence type="ECO:0000313" key="4">
    <source>
        <dbReference type="EMBL" id="VFK01054.1"/>
    </source>
</evidence>
<keyword evidence="3" id="KW-0808">Transferase</keyword>
<dbReference type="InterPro" id="IPR029062">
    <property type="entry name" value="Class_I_gatase-like"/>
</dbReference>
<dbReference type="PROSITE" id="PS51273">
    <property type="entry name" value="GATASE_TYPE_1"/>
    <property type="match status" value="1"/>
</dbReference>
<dbReference type="EMBL" id="CAADFI010000061">
    <property type="protein sequence ID" value="VFJ94403.1"/>
    <property type="molecule type" value="Genomic_DNA"/>
</dbReference>
<feature type="domain" description="Glutamine amidotransferase" evidence="1">
    <location>
        <begin position="44"/>
        <end position="183"/>
    </location>
</feature>
<proteinExistence type="predicted"/>
<dbReference type="PANTHER" id="PTHR42695:SF5">
    <property type="entry name" value="GLUTAMINE AMIDOTRANSFERASE YLR126C-RELATED"/>
    <property type="match status" value="1"/>
</dbReference>
<evidence type="ECO:0000313" key="3">
    <source>
        <dbReference type="EMBL" id="VFJ94403.1"/>
    </source>
</evidence>
<dbReference type="PANTHER" id="PTHR42695">
    <property type="entry name" value="GLUTAMINE AMIDOTRANSFERASE YLR126C-RELATED"/>
    <property type="match status" value="1"/>
</dbReference>
<dbReference type="Gene3D" id="3.40.50.880">
    <property type="match status" value="1"/>
</dbReference>
<dbReference type="GO" id="GO:0005829">
    <property type="term" value="C:cytosol"/>
    <property type="evidence" value="ECO:0007669"/>
    <property type="project" value="TreeGrafter"/>
</dbReference>
<organism evidence="3">
    <name type="scientific">Candidatus Kentrum eta</name>
    <dbReference type="NCBI Taxonomy" id="2126337"/>
    <lineage>
        <taxon>Bacteria</taxon>
        <taxon>Pseudomonadati</taxon>
        <taxon>Pseudomonadota</taxon>
        <taxon>Gammaproteobacteria</taxon>
        <taxon>Candidatus Kentrum</taxon>
    </lineage>
</organism>
<dbReference type="InterPro" id="IPR017926">
    <property type="entry name" value="GATASE"/>
</dbReference>
<dbReference type="CDD" id="cd01741">
    <property type="entry name" value="GATase1_1"/>
    <property type="match status" value="1"/>
</dbReference>
<dbReference type="SUPFAM" id="SSF52317">
    <property type="entry name" value="Class I glutamine amidotransferase-like"/>
    <property type="match status" value="1"/>
</dbReference>
<evidence type="ECO:0000259" key="1">
    <source>
        <dbReference type="Pfam" id="PF00117"/>
    </source>
</evidence>